<accession>A0A558DVM3</accession>
<feature type="domain" description="Response regulatory" evidence="5">
    <location>
        <begin position="11"/>
        <end position="126"/>
    </location>
</feature>
<dbReference type="SUPFAM" id="SSF55073">
    <property type="entry name" value="Nucleotide cyclase"/>
    <property type="match status" value="1"/>
</dbReference>
<dbReference type="NCBIfam" id="TIGR00254">
    <property type="entry name" value="GGDEF"/>
    <property type="match status" value="1"/>
</dbReference>
<dbReference type="GO" id="GO:0005886">
    <property type="term" value="C:plasma membrane"/>
    <property type="evidence" value="ECO:0007669"/>
    <property type="project" value="TreeGrafter"/>
</dbReference>
<dbReference type="AlphaFoldDB" id="A0A558DVM3"/>
<dbReference type="GO" id="GO:0052621">
    <property type="term" value="F:diguanylate cyclase activity"/>
    <property type="evidence" value="ECO:0007669"/>
    <property type="project" value="UniProtKB-EC"/>
</dbReference>
<dbReference type="InterPro" id="IPR011006">
    <property type="entry name" value="CheY-like_superfamily"/>
</dbReference>
<dbReference type="PROSITE" id="PS50110">
    <property type="entry name" value="RESPONSE_REGULATORY"/>
    <property type="match status" value="1"/>
</dbReference>
<name>A0A558DVM3_9GAMM</name>
<keyword evidence="8" id="KW-1185">Reference proteome</keyword>
<comment type="catalytic activity">
    <reaction evidence="3">
        <text>2 GTP = 3',3'-c-di-GMP + 2 diphosphate</text>
        <dbReference type="Rhea" id="RHEA:24898"/>
        <dbReference type="ChEBI" id="CHEBI:33019"/>
        <dbReference type="ChEBI" id="CHEBI:37565"/>
        <dbReference type="ChEBI" id="CHEBI:58805"/>
        <dbReference type="EC" id="2.7.7.65"/>
    </reaction>
</comment>
<dbReference type="InterPro" id="IPR043128">
    <property type="entry name" value="Rev_trsase/Diguanyl_cyclase"/>
</dbReference>
<protein>
    <recommendedName>
        <fullName evidence="2">diguanylate cyclase</fullName>
        <ecNumber evidence="2">2.7.7.65</ecNumber>
    </recommendedName>
</protein>
<organism evidence="7 8">
    <name type="scientific">Sedimenticola selenatireducens</name>
    <dbReference type="NCBI Taxonomy" id="191960"/>
    <lineage>
        <taxon>Bacteria</taxon>
        <taxon>Pseudomonadati</taxon>
        <taxon>Pseudomonadota</taxon>
        <taxon>Gammaproteobacteria</taxon>
        <taxon>Chromatiales</taxon>
        <taxon>Sedimenticolaceae</taxon>
        <taxon>Sedimenticola</taxon>
    </lineage>
</organism>
<dbReference type="Gene3D" id="3.30.70.270">
    <property type="match status" value="1"/>
</dbReference>
<dbReference type="Pfam" id="PF00990">
    <property type="entry name" value="GGDEF"/>
    <property type="match status" value="1"/>
</dbReference>
<dbReference type="Gene3D" id="3.40.50.2300">
    <property type="match status" value="1"/>
</dbReference>
<dbReference type="SUPFAM" id="SSF52172">
    <property type="entry name" value="CheY-like"/>
    <property type="match status" value="1"/>
</dbReference>
<evidence type="ECO:0000256" key="4">
    <source>
        <dbReference type="PROSITE-ProRule" id="PRU00169"/>
    </source>
</evidence>
<dbReference type="InterPro" id="IPR029787">
    <property type="entry name" value="Nucleotide_cyclase"/>
</dbReference>
<dbReference type="RefSeq" id="WP_144357520.1">
    <property type="nucleotide sequence ID" value="NZ_VMNH01000004.1"/>
</dbReference>
<comment type="caution">
    <text evidence="7">The sequence shown here is derived from an EMBL/GenBank/DDBJ whole genome shotgun (WGS) entry which is preliminary data.</text>
</comment>
<dbReference type="SMART" id="SM00448">
    <property type="entry name" value="REC"/>
    <property type="match status" value="1"/>
</dbReference>
<proteinExistence type="predicted"/>
<keyword evidence="4" id="KW-0597">Phosphoprotein</keyword>
<feature type="modified residue" description="4-aspartylphosphate" evidence="4">
    <location>
        <position position="59"/>
    </location>
</feature>
<dbReference type="Proteomes" id="UP000316649">
    <property type="component" value="Unassembled WGS sequence"/>
</dbReference>
<sequence>MLNEGSKQKHTVLIIDDSPINIEHLAQVLKTDYNIKVANKGEPGIEVAKSQQPDLILLDIVMPDMDGYAVCRRLKADDKTRNIPIIFITTKSDTEDETRGLSLGAVDYITKPFRTPIVKARIKTHIKLKHNSDLLEKLALIDALTNLPNRRRFEQILKREWGRSRRSQSPLSIIMLDIDHFKEFNDHYGHLAGDSCLTRVAQSLTLPLKRPADSIFRYGGEEFIAVLPETDHAIAMTLAEKMRSQVARLLIPHAYTHTSHPYISISLGAATVIPSSRHSPNDLVEAADQLLYNAKNAGRNCVKGILMPSTPLGEPVSSGD</sequence>
<comment type="cofactor">
    <cofactor evidence="1">
        <name>Mg(2+)</name>
        <dbReference type="ChEBI" id="CHEBI:18420"/>
    </cofactor>
</comment>
<dbReference type="FunFam" id="3.30.70.270:FF:000001">
    <property type="entry name" value="Diguanylate cyclase domain protein"/>
    <property type="match status" value="1"/>
</dbReference>
<dbReference type="PANTHER" id="PTHR45138">
    <property type="entry name" value="REGULATORY COMPONENTS OF SENSORY TRANSDUCTION SYSTEM"/>
    <property type="match status" value="1"/>
</dbReference>
<dbReference type="GO" id="GO:1902201">
    <property type="term" value="P:negative regulation of bacterial-type flagellum-dependent cell motility"/>
    <property type="evidence" value="ECO:0007669"/>
    <property type="project" value="TreeGrafter"/>
</dbReference>
<dbReference type="Pfam" id="PF00072">
    <property type="entry name" value="Response_reg"/>
    <property type="match status" value="1"/>
</dbReference>
<dbReference type="PROSITE" id="PS50887">
    <property type="entry name" value="GGDEF"/>
    <property type="match status" value="1"/>
</dbReference>
<dbReference type="CDD" id="cd19920">
    <property type="entry name" value="REC_PA4781-like"/>
    <property type="match status" value="1"/>
</dbReference>
<evidence type="ECO:0000256" key="2">
    <source>
        <dbReference type="ARBA" id="ARBA00012528"/>
    </source>
</evidence>
<dbReference type="SMART" id="SM00267">
    <property type="entry name" value="GGDEF"/>
    <property type="match status" value="1"/>
</dbReference>
<gene>
    <name evidence="7" type="ORF">FHP88_03070</name>
</gene>
<dbReference type="EC" id="2.7.7.65" evidence="2"/>
<evidence type="ECO:0000256" key="1">
    <source>
        <dbReference type="ARBA" id="ARBA00001946"/>
    </source>
</evidence>
<dbReference type="CDD" id="cd01949">
    <property type="entry name" value="GGDEF"/>
    <property type="match status" value="1"/>
</dbReference>
<dbReference type="GO" id="GO:0043709">
    <property type="term" value="P:cell adhesion involved in single-species biofilm formation"/>
    <property type="evidence" value="ECO:0007669"/>
    <property type="project" value="TreeGrafter"/>
</dbReference>
<dbReference type="GO" id="GO:0000160">
    <property type="term" value="P:phosphorelay signal transduction system"/>
    <property type="evidence" value="ECO:0007669"/>
    <property type="project" value="InterPro"/>
</dbReference>
<feature type="domain" description="GGDEF" evidence="6">
    <location>
        <begin position="169"/>
        <end position="307"/>
    </location>
</feature>
<evidence type="ECO:0000256" key="3">
    <source>
        <dbReference type="ARBA" id="ARBA00034247"/>
    </source>
</evidence>
<evidence type="ECO:0000313" key="8">
    <source>
        <dbReference type="Proteomes" id="UP000316649"/>
    </source>
</evidence>
<evidence type="ECO:0000259" key="6">
    <source>
        <dbReference type="PROSITE" id="PS50887"/>
    </source>
</evidence>
<dbReference type="InterPro" id="IPR001789">
    <property type="entry name" value="Sig_transdc_resp-reg_receiver"/>
</dbReference>
<evidence type="ECO:0000313" key="7">
    <source>
        <dbReference type="EMBL" id="TVO77796.1"/>
    </source>
</evidence>
<dbReference type="PANTHER" id="PTHR45138:SF9">
    <property type="entry name" value="DIGUANYLATE CYCLASE DGCM-RELATED"/>
    <property type="match status" value="1"/>
</dbReference>
<reference evidence="7 8" key="1">
    <citation type="submission" date="2019-07" db="EMBL/GenBank/DDBJ databases">
        <title>The pathways for chlorine oxyanion respiration interact through the shared metabolite chlorate.</title>
        <authorList>
            <person name="Barnum T.P."/>
            <person name="Cheng Y."/>
            <person name="Hill K.A."/>
            <person name="Lucas L.N."/>
            <person name="Carlson H.K."/>
            <person name="Coates J.D."/>
        </authorList>
    </citation>
    <scope>NUCLEOTIDE SEQUENCE [LARGE SCALE GENOMIC DNA]</scope>
    <source>
        <strain evidence="7 8">BK-1</strain>
    </source>
</reference>
<dbReference type="OrthoDB" id="8807260at2"/>
<evidence type="ECO:0000259" key="5">
    <source>
        <dbReference type="PROSITE" id="PS50110"/>
    </source>
</evidence>
<dbReference type="EMBL" id="VMNH01000004">
    <property type="protein sequence ID" value="TVO77796.1"/>
    <property type="molecule type" value="Genomic_DNA"/>
</dbReference>
<dbReference type="InterPro" id="IPR050469">
    <property type="entry name" value="Diguanylate_Cyclase"/>
</dbReference>
<dbReference type="InterPro" id="IPR000160">
    <property type="entry name" value="GGDEF_dom"/>
</dbReference>